<accession>A0A1X2IF67</accession>
<dbReference type="Proteomes" id="UP000193560">
    <property type="component" value="Unassembled WGS sequence"/>
</dbReference>
<comment type="caution">
    <text evidence="5">The sequence shown here is derived from an EMBL/GenBank/DDBJ whole genome shotgun (WGS) entry which is preliminary data.</text>
</comment>
<organism evidence="5 6">
    <name type="scientific">Absidia repens</name>
    <dbReference type="NCBI Taxonomy" id="90262"/>
    <lineage>
        <taxon>Eukaryota</taxon>
        <taxon>Fungi</taxon>
        <taxon>Fungi incertae sedis</taxon>
        <taxon>Mucoromycota</taxon>
        <taxon>Mucoromycotina</taxon>
        <taxon>Mucoromycetes</taxon>
        <taxon>Mucorales</taxon>
        <taxon>Cunninghamellaceae</taxon>
        <taxon>Absidia</taxon>
    </lineage>
</organism>
<evidence type="ECO:0000256" key="3">
    <source>
        <dbReference type="ARBA" id="ARBA00014234"/>
    </source>
</evidence>
<evidence type="ECO:0000313" key="5">
    <source>
        <dbReference type="EMBL" id="ORZ15364.1"/>
    </source>
</evidence>
<dbReference type="PANTHER" id="PTHR16038">
    <property type="entry name" value="NOP SEVEN ASSOCIATED PROTEIN 1"/>
    <property type="match status" value="1"/>
</dbReference>
<reference evidence="5 6" key="1">
    <citation type="submission" date="2016-07" db="EMBL/GenBank/DDBJ databases">
        <title>Pervasive Adenine N6-methylation of Active Genes in Fungi.</title>
        <authorList>
            <consortium name="DOE Joint Genome Institute"/>
            <person name="Mondo S.J."/>
            <person name="Dannebaum R.O."/>
            <person name="Kuo R.C."/>
            <person name="Labutti K."/>
            <person name="Haridas S."/>
            <person name="Kuo A."/>
            <person name="Salamov A."/>
            <person name="Ahrendt S.R."/>
            <person name="Lipzen A."/>
            <person name="Sullivan W."/>
            <person name="Andreopoulos W.B."/>
            <person name="Clum A."/>
            <person name="Lindquist E."/>
            <person name="Daum C."/>
            <person name="Ramamoorthy G.K."/>
            <person name="Gryganskyi A."/>
            <person name="Culley D."/>
            <person name="Magnuson J.K."/>
            <person name="James T.Y."/>
            <person name="O'Malley M.A."/>
            <person name="Stajich J.E."/>
            <person name="Spatafora J.W."/>
            <person name="Visel A."/>
            <person name="Grigoriev I.V."/>
        </authorList>
    </citation>
    <scope>NUCLEOTIDE SEQUENCE [LARGE SCALE GENOMIC DNA]</scope>
    <source>
        <strain evidence="5 6">NRRL 1336</strain>
    </source>
</reference>
<keyword evidence="6" id="KW-1185">Reference proteome</keyword>
<dbReference type="EMBL" id="MCGE01000013">
    <property type="protein sequence ID" value="ORZ15364.1"/>
    <property type="molecule type" value="Genomic_DNA"/>
</dbReference>
<dbReference type="InterPro" id="IPR037379">
    <property type="entry name" value="WDR74/Nsa1"/>
</dbReference>
<dbReference type="CDD" id="cd22857">
    <property type="entry name" value="WDR74"/>
    <property type="match status" value="1"/>
</dbReference>
<dbReference type="GO" id="GO:0030687">
    <property type="term" value="C:preribosome, large subunit precursor"/>
    <property type="evidence" value="ECO:0007669"/>
    <property type="project" value="TreeGrafter"/>
</dbReference>
<dbReference type="SUPFAM" id="SSF50978">
    <property type="entry name" value="WD40 repeat-like"/>
    <property type="match status" value="1"/>
</dbReference>
<proteinExistence type="inferred from homology"/>
<feature type="compositionally biased region" description="Basic and acidic residues" evidence="4">
    <location>
        <begin position="31"/>
        <end position="51"/>
    </location>
</feature>
<comment type="subunit">
    <text evidence="2">Component of the pre-66S ribosomal particle.</text>
</comment>
<evidence type="ECO:0000313" key="6">
    <source>
        <dbReference type="Proteomes" id="UP000193560"/>
    </source>
</evidence>
<feature type="region of interest" description="Disordered" evidence="4">
    <location>
        <begin position="210"/>
        <end position="243"/>
    </location>
</feature>
<protein>
    <recommendedName>
        <fullName evidence="3">Ribosome biogenesis protein NSA1</fullName>
    </recommendedName>
</protein>
<comment type="similarity">
    <text evidence="1">Belongs to the NSA1 family.</text>
</comment>
<sequence length="454" mass="50582">MRYFTGDENGLIKRVVFLPPIVEKQTKKRSRQEDSESEGKSKKKQEEEPLHEVTVFGKVDKQNAVQKMTWATINNERLLVVARQNGVVDCIHPDSGDVVKSFCDKEISQALADKPKNNRLRFIGLETTETHLMTCNSNGTLTWTPLGATELNVITKLDKTSTTGGSANAGAGTDLDIVRAHPVHRHLIAVGGKDIDLQIYDINAFLGGSSTDDQKNKPAANAASGKKTTDTNKPHPRQKQKQTKLGLIYEAKNVKNDYLDLSQPVWINDLQFMNEEGTQVAVATHYHQIRLYDFKKARRPVMTADVGKMPLTSLSLGMDFDHVVFTDTMNDVGLMNIRLGKVVTQLKGFAGACKATQTIPQPTFGAASSESNEQSDAGHTLVSVGLDRTLRLHELNTKFRKLEKKVYLKQRLTAVLVDTDYVVPAREPNEEEKEEEEIWSALDTVKNKKKSRLA</sequence>
<dbReference type="AlphaFoldDB" id="A0A1X2IF67"/>
<dbReference type="STRING" id="90262.A0A1X2IF67"/>
<dbReference type="InterPro" id="IPR036322">
    <property type="entry name" value="WD40_repeat_dom_sf"/>
</dbReference>
<evidence type="ECO:0000256" key="1">
    <source>
        <dbReference type="ARBA" id="ARBA00007861"/>
    </source>
</evidence>
<feature type="region of interest" description="Disordered" evidence="4">
    <location>
        <begin position="25"/>
        <end position="51"/>
    </location>
</feature>
<dbReference type="InterPro" id="IPR015943">
    <property type="entry name" value="WD40/YVTN_repeat-like_dom_sf"/>
</dbReference>
<evidence type="ECO:0000256" key="2">
    <source>
        <dbReference type="ARBA" id="ARBA00011187"/>
    </source>
</evidence>
<dbReference type="PANTHER" id="PTHR16038:SF4">
    <property type="entry name" value="WD REPEAT-CONTAINING PROTEIN 74"/>
    <property type="match status" value="1"/>
</dbReference>
<dbReference type="GO" id="GO:0042273">
    <property type="term" value="P:ribosomal large subunit biogenesis"/>
    <property type="evidence" value="ECO:0007669"/>
    <property type="project" value="InterPro"/>
</dbReference>
<name>A0A1X2IF67_9FUNG</name>
<dbReference type="OrthoDB" id="18388at2759"/>
<dbReference type="GO" id="GO:0005730">
    <property type="term" value="C:nucleolus"/>
    <property type="evidence" value="ECO:0007669"/>
    <property type="project" value="InterPro"/>
</dbReference>
<dbReference type="Gene3D" id="2.130.10.10">
    <property type="entry name" value="YVTN repeat-like/Quinoprotein amine dehydrogenase"/>
    <property type="match status" value="1"/>
</dbReference>
<evidence type="ECO:0000256" key="4">
    <source>
        <dbReference type="SAM" id="MobiDB-lite"/>
    </source>
</evidence>
<gene>
    <name evidence="5" type="ORF">BCR42DRAFT_376560</name>
</gene>